<evidence type="ECO:0000256" key="1">
    <source>
        <dbReference type="ARBA" id="ARBA00002355"/>
    </source>
</evidence>
<dbReference type="OMA" id="GVNARIY"/>
<comment type="subunit">
    <text evidence="6">Component of the RIX1 complex, composed of IPI1, RIX1/IPI2 and IPI3 in a 1:2:2 stoichiometry. The complex interacts (via RIX1) with MDN1 (via its hexameric AAA ATPase ring) and the pre-60S ribosome particles.</text>
</comment>
<keyword evidence="6" id="KW-0698">rRNA processing</keyword>
<name>B6K5T6_SCHJY</name>
<dbReference type="InterPro" id="IPR019775">
    <property type="entry name" value="WD40_repeat_CS"/>
</dbReference>
<comment type="function">
    <text evidence="1 6">Component of the RIX1 complex required for processing of ITS2 sequences from 35S pre-rRNA.</text>
</comment>
<dbReference type="InterPro" id="IPR001680">
    <property type="entry name" value="WD40_rpt"/>
</dbReference>
<organism evidence="7 9">
    <name type="scientific">Schizosaccharomyces japonicus (strain yFS275 / FY16936)</name>
    <name type="common">Fission yeast</name>
    <dbReference type="NCBI Taxonomy" id="402676"/>
    <lineage>
        <taxon>Eukaryota</taxon>
        <taxon>Fungi</taxon>
        <taxon>Dikarya</taxon>
        <taxon>Ascomycota</taxon>
        <taxon>Taphrinomycotina</taxon>
        <taxon>Schizosaccharomycetes</taxon>
        <taxon>Schizosaccharomycetales</taxon>
        <taxon>Schizosaccharomycetaceae</taxon>
        <taxon>Schizosaccharomyces</taxon>
    </lineage>
</organism>
<dbReference type="RefSeq" id="XP_002175183.1">
    <property type="nucleotide sequence ID" value="XM_002175147.2"/>
</dbReference>
<feature type="repeat" description="WD" evidence="5">
    <location>
        <begin position="172"/>
        <end position="216"/>
    </location>
</feature>
<dbReference type="Pfam" id="PF00400">
    <property type="entry name" value="WD40"/>
    <property type="match status" value="4"/>
</dbReference>
<comment type="subcellular location">
    <subcellularLocation>
        <location evidence="6">Nucleus</location>
    </subcellularLocation>
</comment>
<keyword evidence="6" id="KW-0539">Nucleus</keyword>
<dbReference type="PANTHER" id="PTHR18763">
    <property type="entry name" value="WD-REPEAT PROTEIN 18"/>
    <property type="match status" value="1"/>
</dbReference>
<accession>B6K5T6</accession>
<dbReference type="InterPro" id="IPR036322">
    <property type="entry name" value="WD40_repeat_dom_sf"/>
</dbReference>
<dbReference type="PANTHER" id="PTHR18763:SF0">
    <property type="entry name" value="WD REPEAT-CONTAINING PROTEIN 18"/>
    <property type="match status" value="1"/>
</dbReference>
<comment type="similarity">
    <text evidence="2 6">Belongs to the WD repeat IPI3/WDR18 family.</text>
</comment>
<dbReference type="InterPro" id="IPR045227">
    <property type="entry name" value="WDR18/Ipi3/RID3"/>
</dbReference>
<dbReference type="SMART" id="SM00320">
    <property type="entry name" value="WD40"/>
    <property type="match status" value="4"/>
</dbReference>
<evidence type="ECO:0000256" key="6">
    <source>
        <dbReference type="RuleBase" id="RU369067"/>
    </source>
</evidence>
<sequence length="438" mass="48193">MIEAILSGYEATQEEQSNVCAHNLHNGSLLSTFRQSSPYPNATCISRSYLLSAQKNKPQLNIHAFGKENLDQRIILPETVECLKCSPCGSWLVAGTKSGQLYLWSMLSGALLHFFRAHYEALTHLDFTDDGMILLSGSKDGEVNAWTMASLVDKSNQNNVGVNSSIKPYRKFSGHTRDITGLYCGKGPAVASRVFTTSRDNTVKIWDMSSGLLLTTIALPVSPICFCCDPAERVLYLGYEKGFITVPLFVNPNTKKDTSTENSAPYALGGNGKIVDGVEGEPFPSVQHTSAIQVLTLSFDGSLLISGDAEGTVLVWDVVSKQVLRKIVTFPKPVTFLQTTTESMQLPANLTPFPMLKRMVTEEGILSDLSVAIEDNGVEELMQLPDILEVGKEILSESTESGWRAKAEALELELKEARSLFLELKQVHQGLWEKYLKM</sequence>
<dbReference type="InterPro" id="IPR015943">
    <property type="entry name" value="WD40/YVTN_repeat-like_dom_sf"/>
</dbReference>
<dbReference type="AlphaFoldDB" id="B6K5T6"/>
<dbReference type="GO" id="GO:0005656">
    <property type="term" value="C:nuclear pre-replicative complex"/>
    <property type="evidence" value="ECO:0000318"/>
    <property type="project" value="GO_Central"/>
</dbReference>
<evidence type="ECO:0000256" key="3">
    <source>
        <dbReference type="ARBA" id="ARBA00022574"/>
    </source>
</evidence>
<keyword evidence="4" id="KW-0677">Repeat</keyword>
<keyword evidence="3 5" id="KW-0853">WD repeat</keyword>
<dbReference type="HOGENOM" id="CLU_619884_0_0_1"/>
<gene>
    <name evidence="8" type="primary">crb3</name>
    <name evidence="7" type="ORF">SJAG_04062</name>
</gene>
<keyword evidence="9" id="KW-1185">Reference proteome</keyword>
<evidence type="ECO:0000313" key="7">
    <source>
        <dbReference type="EMBL" id="EEB08890.1"/>
    </source>
</evidence>
<reference evidence="7 9" key="1">
    <citation type="journal article" date="2011" name="Science">
        <title>Comparative functional genomics of the fission yeasts.</title>
        <authorList>
            <person name="Rhind N."/>
            <person name="Chen Z."/>
            <person name="Yassour M."/>
            <person name="Thompson D.A."/>
            <person name="Haas B.J."/>
            <person name="Habib N."/>
            <person name="Wapinski I."/>
            <person name="Roy S."/>
            <person name="Lin M.F."/>
            <person name="Heiman D.I."/>
            <person name="Young S.K."/>
            <person name="Furuya K."/>
            <person name="Guo Y."/>
            <person name="Pidoux A."/>
            <person name="Chen H.M."/>
            <person name="Robbertse B."/>
            <person name="Goldberg J.M."/>
            <person name="Aoki K."/>
            <person name="Bayne E.H."/>
            <person name="Berlin A.M."/>
            <person name="Desjardins C.A."/>
            <person name="Dobbs E."/>
            <person name="Dukaj L."/>
            <person name="Fan L."/>
            <person name="FitzGerald M.G."/>
            <person name="French C."/>
            <person name="Gujja S."/>
            <person name="Hansen K."/>
            <person name="Keifenheim D."/>
            <person name="Levin J.Z."/>
            <person name="Mosher R.A."/>
            <person name="Mueller C.A."/>
            <person name="Pfiffner J."/>
            <person name="Priest M."/>
            <person name="Russ C."/>
            <person name="Smialowska A."/>
            <person name="Swoboda P."/>
            <person name="Sykes S.M."/>
            <person name="Vaughn M."/>
            <person name="Vengrova S."/>
            <person name="Yoder R."/>
            <person name="Zeng Q."/>
            <person name="Allshire R."/>
            <person name="Baulcombe D."/>
            <person name="Birren B.W."/>
            <person name="Brown W."/>
            <person name="Ekwall K."/>
            <person name="Kellis M."/>
            <person name="Leatherwood J."/>
            <person name="Levin H."/>
            <person name="Margalit H."/>
            <person name="Martienssen R."/>
            <person name="Nieduszynski C.A."/>
            <person name="Spatafora J.W."/>
            <person name="Friedman N."/>
            <person name="Dalgaard J.Z."/>
            <person name="Baumann P."/>
            <person name="Niki H."/>
            <person name="Regev A."/>
            <person name="Nusbaum C."/>
        </authorList>
    </citation>
    <scope>NUCLEOTIDE SEQUENCE [LARGE SCALE GENOMIC DNA]</scope>
    <source>
        <strain evidence="9">yFS275 / FY16936</strain>
    </source>
</reference>
<proteinExistence type="inferred from homology"/>
<evidence type="ECO:0000256" key="4">
    <source>
        <dbReference type="ARBA" id="ARBA00022737"/>
    </source>
</evidence>
<dbReference type="PROSITE" id="PS50082">
    <property type="entry name" value="WD_REPEATS_2"/>
    <property type="match status" value="3"/>
</dbReference>
<evidence type="ECO:0000313" key="8">
    <source>
        <dbReference type="JaponicusDB" id="SJAG_04062"/>
    </source>
</evidence>
<dbReference type="EMBL" id="KE651167">
    <property type="protein sequence ID" value="EEB08890.1"/>
    <property type="molecule type" value="Genomic_DNA"/>
</dbReference>
<dbReference type="InterPro" id="IPR020472">
    <property type="entry name" value="WD40_PAC1"/>
</dbReference>
<feature type="repeat" description="WD" evidence="5">
    <location>
        <begin position="115"/>
        <end position="150"/>
    </location>
</feature>
<protein>
    <recommendedName>
        <fullName evidence="6">Pre-rRNA-processing protein IPI3</fullName>
    </recommendedName>
</protein>
<dbReference type="GO" id="GO:0006364">
    <property type="term" value="P:rRNA processing"/>
    <property type="evidence" value="ECO:0000318"/>
    <property type="project" value="GO_Central"/>
</dbReference>
<dbReference type="PROSITE" id="PS50294">
    <property type="entry name" value="WD_REPEATS_REGION"/>
    <property type="match status" value="2"/>
</dbReference>
<dbReference type="Proteomes" id="UP000001744">
    <property type="component" value="Unassembled WGS sequence"/>
</dbReference>
<dbReference type="VEuPathDB" id="FungiDB:SJAG_04062"/>
<dbReference type="GO" id="GO:0006261">
    <property type="term" value="P:DNA-templated DNA replication"/>
    <property type="evidence" value="ECO:0000318"/>
    <property type="project" value="GO_Central"/>
</dbReference>
<dbReference type="GO" id="GO:0000792">
    <property type="term" value="C:heterochromatin"/>
    <property type="evidence" value="ECO:0007669"/>
    <property type="project" value="EnsemblFungi"/>
</dbReference>
<dbReference type="PROSITE" id="PS00678">
    <property type="entry name" value="WD_REPEATS_1"/>
    <property type="match status" value="1"/>
</dbReference>
<evidence type="ECO:0000256" key="5">
    <source>
        <dbReference type="PROSITE-ProRule" id="PRU00221"/>
    </source>
</evidence>
<dbReference type="STRING" id="402676.B6K5T6"/>
<dbReference type="GO" id="GO:0120330">
    <property type="term" value="C:rixosome complex"/>
    <property type="evidence" value="ECO:0000318"/>
    <property type="project" value="GO_Central"/>
</dbReference>
<dbReference type="OrthoDB" id="756370at2759"/>
<dbReference type="Gene3D" id="2.130.10.10">
    <property type="entry name" value="YVTN repeat-like/Quinoprotein amine dehydrogenase"/>
    <property type="match status" value="2"/>
</dbReference>
<dbReference type="eggNOG" id="KOG0646">
    <property type="taxonomic scope" value="Eukaryota"/>
</dbReference>
<dbReference type="GeneID" id="7047585"/>
<dbReference type="SUPFAM" id="SSF50978">
    <property type="entry name" value="WD40 repeat-like"/>
    <property type="match status" value="1"/>
</dbReference>
<dbReference type="PRINTS" id="PR00320">
    <property type="entry name" value="GPROTEINBRPT"/>
</dbReference>
<feature type="repeat" description="WD" evidence="5">
    <location>
        <begin position="285"/>
        <end position="326"/>
    </location>
</feature>
<dbReference type="JaponicusDB" id="SJAG_04062">
    <property type="gene designation" value="crb3"/>
</dbReference>
<evidence type="ECO:0000256" key="2">
    <source>
        <dbReference type="ARBA" id="ARBA00010143"/>
    </source>
</evidence>
<evidence type="ECO:0000313" key="9">
    <source>
        <dbReference type="Proteomes" id="UP000001744"/>
    </source>
</evidence>